<protein>
    <submittedName>
        <fullName evidence="2">Uncharacterized protein</fullName>
    </submittedName>
</protein>
<dbReference type="AlphaFoldDB" id="A0A087UNY6"/>
<reference evidence="2 3" key="1">
    <citation type="submission" date="2013-11" db="EMBL/GenBank/DDBJ databases">
        <title>Genome sequencing of Stegodyphus mimosarum.</title>
        <authorList>
            <person name="Bechsgaard J."/>
        </authorList>
    </citation>
    <scope>NUCLEOTIDE SEQUENCE [LARGE SCALE GENOMIC DNA]</scope>
</reference>
<dbReference type="Proteomes" id="UP000054359">
    <property type="component" value="Unassembled WGS sequence"/>
</dbReference>
<keyword evidence="1" id="KW-0812">Transmembrane</keyword>
<dbReference type="EMBL" id="KK120807">
    <property type="protein sequence ID" value="KFM79075.1"/>
    <property type="molecule type" value="Genomic_DNA"/>
</dbReference>
<feature type="transmembrane region" description="Helical" evidence="1">
    <location>
        <begin position="43"/>
        <end position="63"/>
    </location>
</feature>
<keyword evidence="3" id="KW-1185">Reference proteome</keyword>
<organism evidence="2 3">
    <name type="scientific">Stegodyphus mimosarum</name>
    <name type="common">African social velvet spider</name>
    <dbReference type="NCBI Taxonomy" id="407821"/>
    <lineage>
        <taxon>Eukaryota</taxon>
        <taxon>Metazoa</taxon>
        <taxon>Ecdysozoa</taxon>
        <taxon>Arthropoda</taxon>
        <taxon>Chelicerata</taxon>
        <taxon>Arachnida</taxon>
        <taxon>Araneae</taxon>
        <taxon>Araneomorphae</taxon>
        <taxon>Entelegynae</taxon>
        <taxon>Eresoidea</taxon>
        <taxon>Eresidae</taxon>
        <taxon>Stegodyphus</taxon>
    </lineage>
</organism>
<gene>
    <name evidence="2" type="ORF">X975_22985</name>
</gene>
<accession>A0A087UNY6</accession>
<evidence type="ECO:0000256" key="1">
    <source>
        <dbReference type="SAM" id="Phobius"/>
    </source>
</evidence>
<evidence type="ECO:0000313" key="2">
    <source>
        <dbReference type="EMBL" id="KFM79075.1"/>
    </source>
</evidence>
<evidence type="ECO:0000313" key="3">
    <source>
        <dbReference type="Proteomes" id="UP000054359"/>
    </source>
</evidence>
<proteinExistence type="predicted"/>
<keyword evidence="1" id="KW-0472">Membrane</keyword>
<feature type="non-terminal residue" evidence="2">
    <location>
        <position position="131"/>
    </location>
</feature>
<keyword evidence="1" id="KW-1133">Transmembrane helix</keyword>
<name>A0A087UNY6_STEMI</name>
<sequence length="131" mass="15076">MVHSVDTANNKQISILSVMVRGRQIRDLVVFASLRMATAPTSVTALVVMATFFSLTAFSETAHTRIREQKNRRREKCGKELIRRTWISGHLRLNWWWLTSQGWVELSSVSPFARTVSAYLLRQRARSSLQL</sequence>